<evidence type="ECO:0000256" key="1">
    <source>
        <dbReference type="ARBA" id="ARBA00005775"/>
    </source>
</evidence>
<dbReference type="AlphaFoldDB" id="A0AAW1D1S7"/>
<comment type="similarity">
    <text evidence="1">Belongs to the eukaryotic initiation factor 4G family.</text>
</comment>
<evidence type="ECO:0000256" key="4">
    <source>
        <dbReference type="SAM" id="Coils"/>
    </source>
</evidence>
<dbReference type="Pfam" id="PF02854">
    <property type="entry name" value="MIF4G"/>
    <property type="match status" value="1"/>
</dbReference>
<dbReference type="EMBL" id="JAPXFL010000007">
    <property type="protein sequence ID" value="KAK9504641.1"/>
    <property type="molecule type" value="Genomic_DNA"/>
</dbReference>
<dbReference type="GO" id="GO:0003743">
    <property type="term" value="F:translation initiation factor activity"/>
    <property type="evidence" value="ECO:0007669"/>
    <property type="project" value="UniProtKB-KW"/>
</dbReference>
<dbReference type="GO" id="GO:0003729">
    <property type="term" value="F:mRNA binding"/>
    <property type="evidence" value="ECO:0007669"/>
    <property type="project" value="TreeGrafter"/>
</dbReference>
<sequence>MKNQMGPPKFVSMRPKDSLTAARKAKGISLCEFLTELNKAYEKDTNQIKRNEKDIYRNLSEEDRNAQDQLKILRGALNKLAPDNFYIQLLEIHEHIPTSNGQLLKIFVRQFIDKAINEDLYSPLYAQVCHALRNVELLEIEEDFPFFNFGEVIIDECSARFSFYHSDINWFSFPVSQTEQDKLKMIEYEENKRKLLVGVSRFLGDLFNAGMIGIKDMFHYINKLEEAENDKSIESLCKLLTTAGKELESSVFQTEFAELWCNTCERIINLSKKETLKLKLRFLLMNLMDLINKGWQSRILRLTPKTSAEILMEDKYNKDDLLQSTENAMSDVLLNNELISEESSVTETEQQILKLLKTYNEADSEITKWELENFKGRKTWLIYALTRAVLRVSIEGNSINRKTFIKFTTLLRRYIMSRQAEVACMYAVQYIVIVEMNNPKGLIEQICELLYENSIVSYISFLDWRENWSKIPVLEVKGKAEAHITLANFFFRLFWISIKPSPNYNSIVKELNSFDLEHFVSIAKLPPEIGKRIKLEEERENALLQKPKDETNFIANDGFSEKT</sequence>
<dbReference type="Proteomes" id="UP001461498">
    <property type="component" value="Unassembled WGS sequence"/>
</dbReference>
<keyword evidence="4" id="KW-0175">Coiled coil</keyword>
<evidence type="ECO:0000256" key="2">
    <source>
        <dbReference type="ARBA" id="ARBA00022540"/>
    </source>
</evidence>
<dbReference type="SMART" id="SM00543">
    <property type="entry name" value="MIF4G"/>
    <property type="match status" value="1"/>
</dbReference>
<reference evidence="6 7" key="1">
    <citation type="submission" date="2022-12" db="EMBL/GenBank/DDBJ databases">
        <title>Chromosome-level genome assembly of true bugs.</title>
        <authorList>
            <person name="Ma L."/>
            <person name="Li H."/>
        </authorList>
    </citation>
    <scope>NUCLEOTIDE SEQUENCE [LARGE SCALE GENOMIC DNA]</scope>
    <source>
        <strain evidence="6">Lab_2022b</strain>
    </source>
</reference>
<dbReference type="GO" id="GO:0016281">
    <property type="term" value="C:eukaryotic translation initiation factor 4F complex"/>
    <property type="evidence" value="ECO:0007669"/>
    <property type="project" value="TreeGrafter"/>
</dbReference>
<keyword evidence="3" id="KW-0648">Protein biosynthesis</keyword>
<evidence type="ECO:0000259" key="5">
    <source>
        <dbReference type="SMART" id="SM00543"/>
    </source>
</evidence>
<dbReference type="InterPro" id="IPR003890">
    <property type="entry name" value="MIF4G-like_typ-3"/>
</dbReference>
<comment type="caution">
    <text evidence="6">The sequence shown here is derived from an EMBL/GenBank/DDBJ whole genome shotgun (WGS) entry which is preliminary data.</text>
</comment>
<dbReference type="SUPFAM" id="SSF48371">
    <property type="entry name" value="ARM repeat"/>
    <property type="match status" value="2"/>
</dbReference>
<protein>
    <recommendedName>
        <fullName evidence="5">MIF4G domain-containing protein</fullName>
    </recommendedName>
</protein>
<evidence type="ECO:0000313" key="6">
    <source>
        <dbReference type="EMBL" id="KAK9504641.1"/>
    </source>
</evidence>
<dbReference type="Gene3D" id="1.25.40.180">
    <property type="match status" value="2"/>
</dbReference>
<feature type="domain" description="MIF4G" evidence="5">
    <location>
        <begin position="70"/>
        <end position="294"/>
    </location>
</feature>
<organism evidence="6 7">
    <name type="scientific">Rhynocoris fuscipes</name>
    <dbReference type="NCBI Taxonomy" id="488301"/>
    <lineage>
        <taxon>Eukaryota</taxon>
        <taxon>Metazoa</taxon>
        <taxon>Ecdysozoa</taxon>
        <taxon>Arthropoda</taxon>
        <taxon>Hexapoda</taxon>
        <taxon>Insecta</taxon>
        <taxon>Pterygota</taxon>
        <taxon>Neoptera</taxon>
        <taxon>Paraneoptera</taxon>
        <taxon>Hemiptera</taxon>
        <taxon>Heteroptera</taxon>
        <taxon>Panheteroptera</taxon>
        <taxon>Cimicomorpha</taxon>
        <taxon>Reduviidae</taxon>
        <taxon>Harpactorinae</taxon>
        <taxon>Harpactorini</taxon>
        <taxon>Rhynocoris</taxon>
    </lineage>
</organism>
<feature type="coiled-coil region" evidence="4">
    <location>
        <begin position="34"/>
        <end position="76"/>
    </location>
</feature>
<dbReference type="InterPro" id="IPR016024">
    <property type="entry name" value="ARM-type_fold"/>
</dbReference>
<evidence type="ECO:0000256" key="3">
    <source>
        <dbReference type="ARBA" id="ARBA00022917"/>
    </source>
</evidence>
<accession>A0AAW1D1S7</accession>
<gene>
    <name evidence="6" type="ORF">O3M35_010928</name>
</gene>
<dbReference type="PANTHER" id="PTHR23253:SF9">
    <property type="entry name" value="EUKARYOTIC TRANSLATION INITIATION FACTOR 4 GAMMA 2"/>
    <property type="match status" value="1"/>
</dbReference>
<name>A0AAW1D1S7_9HEMI</name>
<dbReference type="PANTHER" id="PTHR23253">
    <property type="entry name" value="EUKARYOTIC TRANSLATION INITIATION FACTOR 4 GAMMA"/>
    <property type="match status" value="1"/>
</dbReference>
<keyword evidence="7" id="KW-1185">Reference proteome</keyword>
<keyword evidence="2" id="KW-0396">Initiation factor</keyword>
<evidence type="ECO:0000313" key="7">
    <source>
        <dbReference type="Proteomes" id="UP001461498"/>
    </source>
</evidence>
<proteinExistence type="inferred from homology"/>